<dbReference type="SUPFAM" id="SSF103481">
    <property type="entry name" value="Multidrug resistance efflux transporter EmrE"/>
    <property type="match status" value="1"/>
</dbReference>
<keyword evidence="5 8" id="KW-1133">Transmembrane helix</keyword>
<proteinExistence type="inferred from homology"/>
<name>A0ABR6CMF6_9BACI</name>
<evidence type="ECO:0000256" key="4">
    <source>
        <dbReference type="ARBA" id="ARBA00022692"/>
    </source>
</evidence>
<dbReference type="RefSeq" id="WP_028392329.1">
    <property type="nucleotide sequence ID" value="NZ_JACJHX010000003.1"/>
</dbReference>
<evidence type="ECO:0000256" key="1">
    <source>
        <dbReference type="ARBA" id="ARBA00004651"/>
    </source>
</evidence>
<keyword evidence="6 8" id="KW-0472">Membrane</keyword>
<comment type="subcellular location">
    <subcellularLocation>
        <location evidence="1 7">Cell membrane</location>
        <topology evidence="1 7">Multi-pass membrane protein</topology>
    </subcellularLocation>
</comment>
<feature type="transmembrane region" description="Helical" evidence="8">
    <location>
        <begin position="55"/>
        <end position="78"/>
    </location>
</feature>
<reference evidence="9 10" key="1">
    <citation type="submission" date="2020-08" db="EMBL/GenBank/DDBJ databases">
        <title>Genomic Encyclopedia of Type Strains, Phase IV (KMG-IV): sequencing the most valuable type-strain genomes for metagenomic binning, comparative biology and taxonomic classification.</title>
        <authorList>
            <person name="Goeker M."/>
        </authorList>
    </citation>
    <scope>NUCLEOTIDE SEQUENCE [LARGE SCALE GENOMIC DNA]</scope>
    <source>
        <strain evidence="9 10">DSM 105481</strain>
    </source>
</reference>
<comment type="similarity">
    <text evidence="7">Belongs to the drug/metabolite transporter (DMT) superfamily. Small multidrug resistance (SMR) (TC 2.A.7.1) family.</text>
</comment>
<evidence type="ECO:0000313" key="9">
    <source>
        <dbReference type="EMBL" id="MBA9026207.1"/>
    </source>
</evidence>
<keyword evidence="2" id="KW-0813">Transport</keyword>
<keyword evidence="4 7" id="KW-0812">Transmembrane</keyword>
<evidence type="ECO:0000256" key="3">
    <source>
        <dbReference type="ARBA" id="ARBA00022475"/>
    </source>
</evidence>
<evidence type="ECO:0000256" key="5">
    <source>
        <dbReference type="ARBA" id="ARBA00022989"/>
    </source>
</evidence>
<dbReference type="Gene3D" id="1.10.3730.20">
    <property type="match status" value="1"/>
</dbReference>
<accession>A0ABR6CMF6</accession>
<dbReference type="PANTHER" id="PTHR30561">
    <property type="entry name" value="SMR FAMILY PROTON-DEPENDENT DRUG EFFLUX TRANSPORTER SUGE"/>
    <property type="match status" value="1"/>
</dbReference>
<evidence type="ECO:0000256" key="7">
    <source>
        <dbReference type="RuleBase" id="RU003942"/>
    </source>
</evidence>
<evidence type="ECO:0000256" key="2">
    <source>
        <dbReference type="ARBA" id="ARBA00022448"/>
    </source>
</evidence>
<dbReference type="PANTHER" id="PTHR30561:SF0">
    <property type="entry name" value="GUANIDINIUM EXPORTER"/>
    <property type="match status" value="1"/>
</dbReference>
<feature type="transmembrane region" description="Helical" evidence="8">
    <location>
        <begin position="30"/>
        <end position="49"/>
    </location>
</feature>
<organism evidence="9 10">
    <name type="scientific">Peribacillus huizhouensis</name>
    <dbReference type="NCBI Taxonomy" id="1501239"/>
    <lineage>
        <taxon>Bacteria</taxon>
        <taxon>Bacillati</taxon>
        <taxon>Bacillota</taxon>
        <taxon>Bacilli</taxon>
        <taxon>Bacillales</taxon>
        <taxon>Bacillaceae</taxon>
        <taxon>Peribacillus</taxon>
    </lineage>
</organism>
<gene>
    <name evidence="9" type="ORF">HNP81_001492</name>
</gene>
<keyword evidence="3" id="KW-1003">Cell membrane</keyword>
<dbReference type="InterPro" id="IPR037185">
    <property type="entry name" value="EmrE-like"/>
</dbReference>
<dbReference type="InterPro" id="IPR045324">
    <property type="entry name" value="Small_multidrug_res"/>
</dbReference>
<dbReference type="InterPro" id="IPR000390">
    <property type="entry name" value="Small_drug/metabolite_transptr"/>
</dbReference>
<protein>
    <submittedName>
        <fullName evidence="9">Paired small multidrug resistance pump</fullName>
    </submittedName>
</protein>
<dbReference type="EMBL" id="JACJHX010000003">
    <property type="protein sequence ID" value="MBA9026207.1"/>
    <property type="molecule type" value="Genomic_DNA"/>
</dbReference>
<dbReference type="Proteomes" id="UP000626697">
    <property type="component" value="Unassembled WGS sequence"/>
</dbReference>
<evidence type="ECO:0000256" key="6">
    <source>
        <dbReference type="ARBA" id="ARBA00023136"/>
    </source>
</evidence>
<evidence type="ECO:0000313" key="10">
    <source>
        <dbReference type="Proteomes" id="UP000626697"/>
    </source>
</evidence>
<keyword evidence="10" id="KW-1185">Reference proteome</keyword>
<evidence type="ECO:0000256" key="8">
    <source>
        <dbReference type="SAM" id="Phobius"/>
    </source>
</evidence>
<dbReference type="Pfam" id="PF00893">
    <property type="entry name" value="Multi_Drug_Res"/>
    <property type="match status" value="1"/>
</dbReference>
<comment type="caution">
    <text evidence="9">The sequence shown here is derived from an EMBL/GenBank/DDBJ whole genome shotgun (WGS) entry which is preliminary data.</text>
</comment>
<sequence length="103" mass="11103">MHWAAVILAGSLEIFGVINMKRLAMKKWDAALYLMLSFGASFMLLSYAMTELPMGTAYAVWTGIGTVGAALVGMLLYGEAKEWKRLACIALILSSAVGLKLIS</sequence>